<feature type="chain" id="PRO_5017455801" description="Prisilkin-39" evidence="1">
    <location>
        <begin position="18"/>
        <end position="146"/>
    </location>
</feature>
<name>A0A3B0K0N6_DROGU</name>
<feature type="signal peptide" evidence="1">
    <location>
        <begin position="1"/>
        <end position="17"/>
    </location>
</feature>
<sequence length="146" mass="15408">MFKLFMLMLVMVGGAWSVQVATARTTGADLATAETSAKFLNLFGGGGNNGYPNYGYNYQRPPTYPGYGYTGSNGYYGNSGSYYPTSGSYYPSTGGSYYPTTGGSYYPTTGGYPNTAGSYYPTTNILGSQGGYAGYGGYGGYRQTYG</sequence>
<evidence type="ECO:0008006" key="4">
    <source>
        <dbReference type="Google" id="ProtNLM"/>
    </source>
</evidence>
<protein>
    <recommendedName>
        <fullName evidence="4">Prisilkin-39</fullName>
    </recommendedName>
</protein>
<gene>
    <name evidence="2" type="ORF">DGUA_6G007538</name>
</gene>
<keyword evidence="3" id="KW-1185">Reference proteome</keyword>
<accession>A0A3B0K0N6</accession>
<organism evidence="2 3">
    <name type="scientific">Drosophila guanche</name>
    <name type="common">Fruit fly</name>
    <dbReference type="NCBI Taxonomy" id="7266"/>
    <lineage>
        <taxon>Eukaryota</taxon>
        <taxon>Metazoa</taxon>
        <taxon>Ecdysozoa</taxon>
        <taxon>Arthropoda</taxon>
        <taxon>Hexapoda</taxon>
        <taxon>Insecta</taxon>
        <taxon>Pterygota</taxon>
        <taxon>Neoptera</taxon>
        <taxon>Endopterygota</taxon>
        <taxon>Diptera</taxon>
        <taxon>Brachycera</taxon>
        <taxon>Muscomorpha</taxon>
        <taxon>Ephydroidea</taxon>
        <taxon>Drosophilidae</taxon>
        <taxon>Drosophila</taxon>
        <taxon>Sophophora</taxon>
    </lineage>
</organism>
<evidence type="ECO:0000313" key="3">
    <source>
        <dbReference type="Proteomes" id="UP000268350"/>
    </source>
</evidence>
<dbReference type="Proteomes" id="UP000268350">
    <property type="component" value="Unassembled WGS sequence"/>
</dbReference>
<dbReference type="OMA" id="WQPEYSG"/>
<dbReference type="AlphaFoldDB" id="A0A3B0K0N6"/>
<proteinExistence type="predicted"/>
<dbReference type="OrthoDB" id="7872511at2759"/>
<evidence type="ECO:0000256" key="1">
    <source>
        <dbReference type="SAM" id="SignalP"/>
    </source>
</evidence>
<evidence type="ECO:0000313" key="2">
    <source>
        <dbReference type="EMBL" id="SPP76928.1"/>
    </source>
</evidence>
<reference evidence="3" key="1">
    <citation type="submission" date="2018-01" db="EMBL/GenBank/DDBJ databases">
        <authorList>
            <person name="Alioto T."/>
            <person name="Alioto T."/>
        </authorList>
    </citation>
    <scope>NUCLEOTIDE SEQUENCE [LARGE SCALE GENOMIC DNA]</scope>
</reference>
<keyword evidence="1" id="KW-0732">Signal</keyword>
<dbReference type="EMBL" id="OUUW01000002">
    <property type="protein sequence ID" value="SPP76928.1"/>
    <property type="molecule type" value="Genomic_DNA"/>
</dbReference>